<keyword evidence="4" id="KW-0732">Signal</keyword>
<feature type="domain" description="Spore germination protein N-terminal" evidence="9">
    <location>
        <begin position="24"/>
        <end position="205"/>
    </location>
</feature>
<comment type="similarity">
    <text evidence="2">Belongs to the GerABKC lipoprotein family.</text>
</comment>
<gene>
    <name evidence="10" type="ORF">GCM10008018_02820</name>
</gene>
<dbReference type="Proteomes" id="UP000615455">
    <property type="component" value="Unassembled WGS sequence"/>
</dbReference>
<protein>
    <submittedName>
        <fullName evidence="10">Germination protein GerLC</fullName>
    </submittedName>
</protein>
<name>A0ABQ2BQX9_9BACL</name>
<organism evidence="10 11">
    <name type="scientific">Paenibacillus marchantiophytorum</name>
    <dbReference type="NCBI Taxonomy" id="1619310"/>
    <lineage>
        <taxon>Bacteria</taxon>
        <taxon>Bacillati</taxon>
        <taxon>Bacillota</taxon>
        <taxon>Bacilli</taxon>
        <taxon>Bacillales</taxon>
        <taxon>Paenibacillaceae</taxon>
        <taxon>Paenibacillus</taxon>
    </lineage>
</organism>
<keyword evidence="7" id="KW-0449">Lipoprotein</keyword>
<evidence type="ECO:0000256" key="7">
    <source>
        <dbReference type="ARBA" id="ARBA00023288"/>
    </source>
</evidence>
<dbReference type="InterPro" id="IPR046953">
    <property type="entry name" value="Spore_GerAC-like_C"/>
</dbReference>
<evidence type="ECO:0000256" key="5">
    <source>
        <dbReference type="ARBA" id="ARBA00023136"/>
    </source>
</evidence>
<proteinExistence type="inferred from homology"/>
<reference evidence="11" key="1">
    <citation type="journal article" date="2019" name="Int. J. Syst. Evol. Microbiol.">
        <title>The Global Catalogue of Microorganisms (GCM) 10K type strain sequencing project: providing services to taxonomists for standard genome sequencing and annotation.</title>
        <authorList>
            <consortium name="The Broad Institute Genomics Platform"/>
            <consortium name="The Broad Institute Genome Sequencing Center for Infectious Disease"/>
            <person name="Wu L."/>
            <person name="Ma J."/>
        </authorList>
    </citation>
    <scope>NUCLEOTIDE SEQUENCE [LARGE SCALE GENOMIC DNA]</scope>
    <source>
        <strain evidence="11">CGMCC 1.15043</strain>
    </source>
</reference>
<dbReference type="InterPro" id="IPR008844">
    <property type="entry name" value="Spore_GerAC-like"/>
</dbReference>
<evidence type="ECO:0000313" key="11">
    <source>
        <dbReference type="Proteomes" id="UP000615455"/>
    </source>
</evidence>
<evidence type="ECO:0000259" key="9">
    <source>
        <dbReference type="Pfam" id="PF25198"/>
    </source>
</evidence>
<dbReference type="InterPro" id="IPR038501">
    <property type="entry name" value="Spore_GerAC_C_sf"/>
</dbReference>
<dbReference type="InterPro" id="IPR057336">
    <property type="entry name" value="GerAC_N"/>
</dbReference>
<evidence type="ECO:0000256" key="2">
    <source>
        <dbReference type="ARBA" id="ARBA00007886"/>
    </source>
</evidence>
<keyword evidence="11" id="KW-1185">Reference proteome</keyword>
<evidence type="ECO:0000259" key="8">
    <source>
        <dbReference type="Pfam" id="PF05504"/>
    </source>
</evidence>
<accession>A0ABQ2BQX9</accession>
<dbReference type="Pfam" id="PF25198">
    <property type="entry name" value="Spore_GerAC_N"/>
    <property type="match status" value="1"/>
</dbReference>
<dbReference type="Pfam" id="PF05504">
    <property type="entry name" value="Spore_GerAC"/>
    <property type="match status" value="1"/>
</dbReference>
<evidence type="ECO:0000256" key="3">
    <source>
        <dbReference type="ARBA" id="ARBA00022544"/>
    </source>
</evidence>
<keyword evidence="5" id="KW-0472">Membrane</keyword>
<dbReference type="EMBL" id="BMHE01000001">
    <property type="protein sequence ID" value="GGI43578.1"/>
    <property type="molecule type" value="Genomic_DNA"/>
</dbReference>
<dbReference type="PANTHER" id="PTHR35789">
    <property type="entry name" value="SPORE GERMINATION PROTEIN B3"/>
    <property type="match status" value="1"/>
</dbReference>
<sequence>MSLKPLLTLLGLGCVVLLLTGCWDRVEINDRGFVVGVAVDYKEAGEKKLYTGTFQMMVPGGLKQSSTQNNSAPHATQAYFNISTSGNSMPAIAARMAAKTSRTPYFEHLKVIIVSSEVAKSKSAFPSMLDYFLRNSEMRRGVQVLIAEGKASDILDIQPNNETTPIDYIASIAKNNKKTNYMLPQSRIGDVHENLIKRESYVIQKVKKENKDLSLNGSALFDGATNQLVGFLNGEETQGLNFITKEVKGGTVEANVSDEIIGFKVERARRKFIVKQTSPSHFKFTIKLVAEGVLDKSLTDGDPTESKTLASLQKKLEETLIKNTNKVIAKLQKTYKKDALGLGSYLYENHYKMWKPISENWDQGSNLFSQAEVEVQAQVIIRRVGNIFEVSKEQ</sequence>
<comment type="subcellular location">
    <subcellularLocation>
        <location evidence="1">Membrane</location>
        <topology evidence="1">Lipid-anchor</topology>
    </subcellularLocation>
</comment>
<feature type="domain" description="Spore germination GerAC-like C-terminal" evidence="8">
    <location>
        <begin position="216"/>
        <end position="385"/>
    </location>
</feature>
<evidence type="ECO:0000256" key="6">
    <source>
        <dbReference type="ARBA" id="ARBA00023139"/>
    </source>
</evidence>
<keyword evidence="3" id="KW-0309">Germination</keyword>
<dbReference type="Gene3D" id="3.30.300.210">
    <property type="entry name" value="Nutrient germinant receptor protein C, domain 3"/>
    <property type="match status" value="1"/>
</dbReference>
<evidence type="ECO:0000256" key="4">
    <source>
        <dbReference type="ARBA" id="ARBA00022729"/>
    </source>
</evidence>
<dbReference type="PANTHER" id="PTHR35789:SF1">
    <property type="entry name" value="SPORE GERMINATION PROTEIN B3"/>
    <property type="match status" value="1"/>
</dbReference>
<dbReference type="RefSeq" id="WP_189006528.1">
    <property type="nucleotide sequence ID" value="NZ_BMHE01000001.1"/>
</dbReference>
<evidence type="ECO:0000256" key="1">
    <source>
        <dbReference type="ARBA" id="ARBA00004635"/>
    </source>
</evidence>
<dbReference type="PROSITE" id="PS51257">
    <property type="entry name" value="PROKAR_LIPOPROTEIN"/>
    <property type="match status" value="1"/>
</dbReference>
<comment type="caution">
    <text evidence="10">The sequence shown here is derived from an EMBL/GenBank/DDBJ whole genome shotgun (WGS) entry which is preliminary data.</text>
</comment>
<keyword evidence="6" id="KW-0564">Palmitate</keyword>
<dbReference type="NCBIfam" id="TIGR02887">
    <property type="entry name" value="spore_ger_x_C"/>
    <property type="match status" value="1"/>
</dbReference>
<evidence type="ECO:0000313" key="10">
    <source>
        <dbReference type="EMBL" id="GGI43578.1"/>
    </source>
</evidence>